<accession>A0A172QBW1</accession>
<feature type="transmembrane region" description="Helical" evidence="4">
    <location>
        <begin position="438"/>
        <end position="456"/>
    </location>
</feature>
<dbReference type="Pfam" id="PF00494">
    <property type="entry name" value="SQS_PSY"/>
    <property type="match status" value="1"/>
</dbReference>
<keyword evidence="4" id="KW-0472">Membrane</keyword>
<dbReference type="Gene3D" id="1.10.600.10">
    <property type="entry name" value="Farnesyl Diphosphate Synthase"/>
    <property type="match status" value="1"/>
</dbReference>
<evidence type="ECO:0000256" key="3">
    <source>
        <dbReference type="ARBA" id="ARBA00022842"/>
    </source>
</evidence>
<proteinExistence type="inferred from homology"/>
<sequence length="469" mass="53119">MVKLLELLQHPDEMLPIVQMLLKTRRAKRSYQDPGLAFCYGMLQRVSRSFSVVIQQLPEELRNSICVFYLILRALDTVEDDMNLPNKQKIPLLRTFHEHLFDRTWRLKCGYGPYVDLMENYPLVTDVFLTLSPGTQEVIRDSTKRMGNGMADFIGKKEVSTVAEYDLYCHYVAGLVGSAVARIFVDSGLEKKDLIAEVDLANNMGQFLQKTNVIRDYHEDICEEPAPRMFWPREIWGQYAKELTDFKDPANEKAAVRCLNHMVTDALRHCEIGLNVIPLLENIGILRSCLIPEVMGLRTLTLCYNNPQVFRGVVKMRRGETAKLFMSINDKRSFYETYLRLANELEAKCKGEASGDPMVATTLKHVHGIQKACKTALGIKEPLVTPKLSLTDDNGMRLVGMVAVVTCVKSVVDRYLYPGSGDATYAELLLDYLSEKGLVVRGVFVVLLLLLASWCLSSTASRWRTQTAN</sequence>
<keyword evidence="4" id="KW-1133">Transmembrane helix</keyword>
<dbReference type="GO" id="GO:0051996">
    <property type="term" value="F:squalene synthase [NAD(P)H] activity"/>
    <property type="evidence" value="ECO:0007669"/>
    <property type="project" value="InterPro"/>
</dbReference>
<keyword evidence="3" id="KW-0460">Magnesium</keyword>
<dbReference type="SFLD" id="SFLDS00005">
    <property type="entry name" value="Isoprenoid_Synthase_Type_I"/>
    <property type="match status" value="1"/>
</dbReference>
<dbReference type="CDD" id="cd00683">
    <property type="entry name" value="Trans_IPPS_HH"/>
    <property type="match status" value="1"/>
</dbReference>
<dbReference type="InterPro" id="IPR008949">
    <property type="entry name" value="Isoprenoid_synthase_dom_sf"/>
</dbReference>
<dbReference type="FunFam" id="1.10.600.10:FF:000023">
    <property type="entry name" value="Squalene synthase"/>
    <property type="match status" value="1"/>
</dbReference>
<evidence type="ECO:0000256" key="1">
    <source>
        <dbReference type="ARBA" id="ARBA00006251"/>
    </source>
</evidence>
<dbReference type="InterPro" id="IPR002060">
    <property type="entry name" value="Squ/phyt_synthse"/>
</dbReference>
<keyword evidence="4" id="KW-0812">Transmembrane</keyword>
<keyword evidence="2" id="KW-0479">Metal-binding</keyword>
<protein>
    <submittedName>
        <fullName evidence="5">Ayame triterpene biosynthesis protein 3</fullName>
    </submittedName>
</protein>
<dbReference type="NCBIfam" id="TIGR01559">
    <property type="entry name" value="squal_synth"/>
    <property type="match status" value="1"/>
</dbReference>
<reference evidence="5" key="1">
    <citation type="submission" date="2015-12" db="EMBL/GenBank/DDBJ databases">
        <title>Evolutionary analysis of head-to-head triterpenoid synthase sequences including squalene synthases in green algae.</title>
        <authorList>
            <person name="Moore R.B."/>
            <person name="Knowles G."/>
            <person name="Barnathan M."/>
            <person name="Qin J."/>
            <person name="Li Y."/>
            <person name="Gardner-Stephen P."/>
            <person name="Bueti A."/>
            <person name="Anderson P."/>
            <person name="Ball A.S."/>
        </authorList>
    </citation>
    <scope>NUCLEOTIDE SEQUENCE</scope>
</reference>
<dbReference type="InterPro" id="IPR044844">
    <property type="entry name" value="Trans_IPPS_euk-type"/>
</dbReference>
<dbReference type="EMBL" id="KU248136">
    <property type="protein sequence ID" value="AND81098.1"/>
    <property type="molecule type" value="Genomic_DNA"/>
</dbReference>
<dbReference type="SUPFAM" id="SSF48576">
    <property type="entry name" value="Terpenoid synthases"/>
    <property type="match status" value="1"/>
</dbReference>
<dbReference type="GO" id="GO:0046872">
    <property type="term" value="F:metal ion binding"/>
    <property type="evidence" value="ECO:0007669"/>
    <property type="project" value="UniProtKB-KW"/>
</dbReference>
<dbReference type="PANTHER" id="PTHR11626">
    <property type="entry name" value="FARNESYL-DIPHOSPHATE FARNESYLTRANSFERASE"/>
    <property type="match status" value="1"/>
</dbReference>
<name>A0A172QBW1_BOTBR</name>
<dbReference type="PANTHER" id="PTHR11626:SF2">
    <property type="entry name" value="SQUALENE SYNTHASE"/>
    <property type="match status" value="1"/>
</dbReference>
<dbReference type="InterPro" id="IPR033904">
    <property type="entry name" value="Trans_IPPS_HH"/>
</dbReference>
<dbReference type="SFLD" id="SFLDG01018">
    <property type="entry name" value="Squalene/Phytoene_Synthase_Lik"/>
    <property type="match status" value="1"/>
</dbReference>
<dbReference type="GO" id="GO:0045338">
    <property type="term" value="P:farnesyl diphosphate metabolic process"/>
    <property type="evidence" value="ECO:0007669"/>
    <property type="project" value="InterPro"/>
</dbReference>
<evidence type="ECO:0000256" key="2">
    <source>
        <dbReference type="ARBA" id="ARBA00022723"/>
    </source>
</evidence>
<dbReference type="GO" id="GO:0016126">
    <property type="term" value="P:sterol biosynthetic process"/>
    <property type="evidence" value="ECO:0007669"/>
    <property type="project" value="UniProtKB-ARBA"/>
</dbReference>
<evidence type="ECO:0000313" key="5">
    <source>
        <dbReference type="EMBL" id="AND81098.1"/>
    </source>
</evidence>
<dbReference type="InterPro" id="IPR006449">
    <property type="entry name" value="Squal_synth-like"/>
</dbReference>
<dbReference type="GO" id="GO:0005789">
    <property type="term" value="C:endoplasmic reticulum membrane"/>
    <property type="evidence" value="ECO:0007669"/>
    <property type="project" value="TreeGrafter"/>
</dbReference>
<organism evidence="5">
    <name type="scientific">Botryococcus braunii</name>
    <name type="common">Green alga</name>
    <dbReference type="NCBI Taxonomy" id="38881"/>
    <lineage>
        <taxon>Eukaryota</taxon>
        <taxon>Viridiplantae</taxon>
        <taxon>Chlorophyta</taxon>
        <taxon>core chlorophytes</taxon>
        <taxon>Trebouxiophyceae</taxon>
        <taxon>Trebouxiophyceae incertae sedis</taxon>
        <taxon>Elliptochloris clade</taxon>
        <taxon>Botryococcus</taxon>
    </lineage>
</organism>
<dbReference type="AlphaFoldDB" id="A0A172QBW1"/>
<comment type="similarity">
    <text evidence="1">Belongs to the phytoene/squalene synthase family.</text>
</comment>
<evidence type="ECO:0000256" key="4">
    <source>
        <dbReference type="SAM" id="Phobius"/>
    </source>
</evidence>